<evidence type="ECO:0000256" key="9">
    <source>
        <dbReference type="SAM" id="Coils"/>
    </source>
</evidence>
<feature type="coiled-coil region" evidence="9">
    <location>
        <begin position="968"/>
        <end position="1004"/>
    </location>
</feature>
<dbReference type="GO" id="GO:0005524">
    <property type="term" value="F:ATP binding"/>
    <property type="evidence" value="ECO:0007669"/>
    <property type="project" value="UniProtKB-KW"/>
</dbReference>
<keyword evidence="4" id="KW-0677">Repeat</keyword>
<feature type="transmembrane region" description="Helical" evidence="11">
    <location>
        <begin position="108"/>
        <end position="128"/>
    </location>
</feature>
<dbReference type="PANTHER" id="PTHR24223:SF356">
    <property type="entry name" value="ATP-BINDING CASSETTE TRANSPORTER ABC4"/>
    <property type="match status" value="1"/>
</dbReference>
<evidence type="ECO:0000256" key="8">
    <source>
        <dbReference type="ARBA" id="ARBA00023136"/>
    </source>
</evidence>
<protein>
    <submittedName>
        <fullName evidence="14">Uncharacterized protein</fullName>
    </submittedName>
</protein>
<dbReference type="PROSITE" id="PS50929">
    <property type="entry name" value="ABC_TM1F"/>
    <property type="match status" value="2"/>
</dbReference>
<feature type="domain" description="ABC transmembrane type-1" evidence="13">
    <location>
        <begin position="351"/>
        <end position="700"/>
    </location>
</feature>
<dbReference type="PROSITE" id="PS50893">
    <property type="entry name" value="ABC_TRANSPORTER_2"/>
    <property type="match status" value="2"/>
</dbReference>
<feature type="transmembrane region" description="Helical" evidence="11">
    <location>
        <begin position="645"/>
        <end position="665"/>
    </location>
</feature>
<evidence type="ECO:0000256" key="6">
    <source>
        <dbReference type="ARBA" id="ARBA00022840"/>
    </source>
</evidence>
<name>A0A067N0D1_BOTB1</name>
<dbReference type="InParanoid" id="A0A067N0D1"/>
<feature type="transmembrane region" description="Helical" evidence="11">
    <location>
        <begin position="535"/>
        <end position="568"/>
    </location>
</feature>
<keyword evidence="15" id="KW-1185">Reference proteome</keyword>
<gene>
    <name evidence="14" type="ORF">BOTBODRAFT_305749</name>
</gene>
<feature type="domain" description="ABC transmembrane type-1" evidence="13">
    <location>
        <begin position="1047"/>
        <end position="1288"/>
    </location>
</feature>
<dbReference type="GO" id="GO:0016887">
    <property type="term" value="F:ATP hydrolysis activity"/>
    <property type="evidence" value="ECO:0007669"/>
    <property type="project" value="InterPro"/>
</dbReference>
<feature type="transmembrane region" description="Helical" evidence="11">
    <location>
        <begin position="349"/>
        <end position="370"/>
    </location>
</feature>
<dbReference type="SUPFAM" id="SSF52540">
    <property type="entry name" value="P-loop containing nucleoside triphosphate hydrolases"/>
    <property type="match status" value="2"/>
</dbReference>
<reference evidence="15" key="1">
    <citation type="journal article" date="2014" name="Proc. Natl. Acad. Sci. U.S.A.">
        <title>Extensive sampling of basidiomycete genomes demonstrates inadequacy of the white-rot/brown-rot paradigm for wood decay fungi.</title>
        <authorList>
            <person name="Riley R."/>
            <person name="Salamov A.A."/>
            <person name="Brown D.W."/>
            <person name="Nagy L.G."/>
            <person name="Floudas D."/>
            <person name="Held B.W."/>
            <person name="Levasseur A."/>
            <person name="Lombard V."/>
            <person name="Morin E."/>
            <person name="Otillar R."/>
            <person name="Lindquist E.A."/>
            <person name="Sun H."/>
            <person name="LaButti K.M."/>
            <person name="Schmutz J."/>
            <person name="Jabbour D."/>
            <person name="Luo H."/>
            <person name="Baker S.E."/>
            <person name="Pisabarro A.G."/>
            <person name="Walton J.D."/>
            <person name="Blanchette R.A."/>
            <person name="Henrissat B."/>
            <person name="Martin F."/>
            <person name="Cullen D."/>
            <person name="Hibbett D.S."/>
            <person name="Grigoriev I.V."/>
        </authorList>
    </citation>
    <scope>NUCLEOTIDE SEQUENCE [LARGE SCALE GENOMIC DNA]</scope>
    <source>
        <strain evidence="15">FD-172 SS1</strain>
    </source>
</reference>
<keyword evidence="3 11" id="KW-0812">Transmembrane</keyword>
<evidence type="ECO:0000256" key="4">
    <source>
        <dbReference type="ARBA" id="ARBA00022737"/>
    </source>
</evidence>
<evidence type="ECO:0000256" key="11">
    <source>
        <dbReference type="SAM" id="Phobius"/>
    </source>
</evidence>
<feature type="transmembrane region" description="Helical" evidence="11">
    <location>
        <begin position="1173"/>
        <end position="1197"/>
    </location>
</feature>
<dbReference type="InterPro" id="IPR050173">
    <property type="entry name" value="ABC_transporter_C-like"/>
</dbReference>
<dbReference type="InterPro" id="IPR027417">
    <property type="entry name" value="P-loop_NTPase"/>
</dbReference>
<evidence type="ECO:0000259" key="13">
    <source>
        <dbReference type="PROSITE" id="PS50929"/>
    </source>
</evidence>
<dbReference type="GO" id="GO:0016020">
    <property type="term" value="C:membrane"/>
    <property type="evidence" value="ECO:0007669"/>
    <property type="project" value="UniProtKB-SubCell"/>
</dbReference>
<evidence type="ECO:0000256" key="3">
    <source>
        <dbReference type="ARBA" id="ARBA00022692"/>
    </source>
</evidence>
<feature type="domain" description="ABC transporter" evidence="12">
    <location>
        <begin position="1360"/>
        <end position="1596"/>
    </location>
</feature>
<proteinExistence type="predicted"/>
<dbReference type="EMBL" id="KL198017">
    <property type="protein sequence ID" value="KDQ20385.1"/>
    <property type="molecule type" value="Genomic_DNA"/>
</dbReference>
<feature type="transmembrane region" description="Helical" evidence="11">
    <location>
        <begin position="1295"/>
        <end position="1316"/>
    </location>
</feature>
<dbReference type="CDD" id="cd03250">
    <property type="entry name" value="ABCC_MRP_domain1"/>
    <property type="match status" value="1"/>
</dbReference>
<keyword evidence="9" id="KW-0175">Coiled coil</keyword>
<dbReference type="STRING" id="930990.A0A067N0D1"/>
<accession>A0A067N0D1</accession>
<keyword evidence="7 11" id="KW-1133">Transmembrane helix</keyword>
<feature type="compositionally biased region" description="Low complexity" evidence="10">
    <location>
        <begin position="487"/>
        <end position="504"/>
    </location>
</feature>
<keyword evidence="2" id="KW-0813">Transport</keyword>
<evidence type="ECO:0000259" key="12">
    <source>
        <dbReference type="PROSITE" id="PS50893"/>
    </source>
</evidence>
<evidence type="ECO:0000313" key="14">
    <source>
        <dbReference type="EMBL" id="KDQ20385.1"/>
    </source>
</evidence>
<dbReference type="FunFam" id="3.40.50.300:FF:000838">
    <property type="entry name" value="ABC multidrug transporter (Eurofung)"/>
    <property type="match status" value="1"/>
</dbReference>
<dbReference type="InterPro" id="IPR011527">
    <property type="entry name" value="ABC1_TM_dom"/>
</dbReference>
<dbReference type="CDD" id="cd03244">
    <property type="entry name" value="ABCC_MRP_domain2"/>
    <property type="match status" value="1"/>
</dbReference>
<dbReference type="InterPro" id="IPR036640">
    <property type="entry name" value="ABC1_TM_sf"/>
</dbReference>
<feature type="transmembrane region" description="Helical" evidence="11">
    <location>
        <begin position="1031"/>
        <end position="1062"/>
    </location>
</feature>
<evidence type="ECO:0000256" key="10">
    <source>
        <dbReference type="SAM" id="MobiDB-lite"/>
    </source>
</evidence>
<feature type="domain" description="ABC transporter" evidence="12">
    <location>
        <begin position="743"/>
        <end position="984"/>
    </location>
</feature>
<feature type="transmembrane region" description="Helical" evidence="11">
    <location>
        <begin position="25"/>
        <end position="46"/>
    </location>
</feature>
<feature type="transmembrane region" description="Helical" evidence="11">
    <location>
        <begin position="167"/>
        <end position="189"/>
    </location>
</feature>
<dbReference type="FunFam" id="1.20.1560.10:FF:000013">
    <property type="entry name" value="ABC transporter C family member 2"/>
    <property type="match status" value="1"/>
</dbReference>
<dbReference type="HOGENOM" id="CLU_000604_27_6_1"/>
<dbReference type="SUPFAM" id="SSF90123">
    <property type="entry name" value="ABC transporter transmembrane region"/>
    <property type="match status" value="2"/>
</dbReference>
<feature type="transmembrane region" description="Helical" evidence="11">
    <location>
        <begin position="233"/>
        <end position="254"/>
    </location>
</feature>
<dbReference type="CDD" id="cd18596">
    <property type="entry name" value="ABC_6TM_VMR1_D1_like"/>
    <property type="match status" value="1"/>
</dbReference>
<feature type="region of interest" description="Disordered" evidence="10">
    <location>
        <begin position="441"/>
        <end position="510"/>
    </location>
</feature>
<evidence type="ECO:0000256" key="7">
    <source>
        <dbReference type="ARBA" id="ARBA00022989"/>
    </source>
</evidence>
<feature type="transmembrane region" description="Helical" evidence="11">
    <location>
        <begin position="390"/>
        <end position="411"/>
    </location>
</feature>
<evidence type="ECO:0000313" key="15">
    <source>
        <dbReference type="Proteomes" id="UP000027195"/>
    </source>
</evidence>
<dbReference type="InterPro" id="IPR003593">
    <property type="entry name" value="AAA+_ATPase"/>
</dbReference>
<dbReference type="Gene3D" id="1.20.1560.10">
    <property type="entry name" value="ABC transporter type 1, transmembrane domain"/>
    <property type="match status" value="2"/>
</dbReference>
<keyword evidence="6" id="KW-0067">ATP-binding</keyword>
<dbReference type="Pfam" id="PF00664">
    <property type="entry name" value="ABC_membrane"/>
    <property type="match status" value="2"/>
</dbReference>
<organism evidence="14 15">
    <name type="scientific">Botryobasidium botryosum (strain FD-172 SS1)</name>
    <dbReference type="NCBI Taxonomy" id="930990"/>
    <lineage>
        <taxon>Eukaryota</taxon>
        <taxon>Fungi</taxon>
        <taxon>Dikarya</taxon>
        <taxon>Basidiomycota</taxon>
        <taxon>Agaricomycotina</taxon>
        <taxon>Agaricomycetes</taxon>
        <taxon>Cantharellales</taxon>
        <taxon>Botryobasidiaceae</taxon>
        <taxon>Botryobasidium</taxon>
    </lineage>
</organism>
<evidence type="ECO:0000256" key="5">
    <source>
        <dbReference type="ARBA" id="ARBA00022741"/>
    </source>
</evidence>
<dbReference type="Proteomes" id="UP000027195">
    <property type="component" value="Unassembled WGS sequence"/>
</dbReference>
<feature type="transmembrane region" description="Helical" evidence="11">
    <location>
        <begin position="201"/>
        <end position="221"/>
    </location>
</feature>
<keyword evidence="8 11" id="KW-0472">Membrane</keyword>
<dbReference type="CDD" id="cd18604">
    <property type="entry name" value="ABC_6TM_VMR1_D2_like"/>
    <property type="match status" value="1"/>
</dbReference>
<feature type="transmembrane region" description="Helical" evidence="11">
    <location>
        <begin position="1267"/>
        <end position="1288"/>
    </location>
</feature>
<dbReference type="PANTHER" id="PTHR24223">
    <property type="entry name" value="ATP-BINDING CASSETTE SUB-FAMILY C"/>
    <property type="match status" value="1"/>
</dbReference>
<feature type="compositionally biased region" description="Polar residues" evidence="10">
    <location>
        <begin position="448"/>
        <end position="457"/>
    </location>
</feature>
<keyword evidence="5" id="KW-0547">Nucleotide-binding</keyword>
<dbReference type="SMART" id="SM00382">
    <property type="entry name" value="AAA"/>
    <property type="match status" value="2"/>
</dbReference>
<evidence type="ECO:0000256" key="1">
    <source>
        <dbReference type="ARBA" id="ARBA00004141"/>
    </source>
</evidence>
<dbReference type="GO" id="GO:0140359">
    <property type="term" value="F:ABC-type transporter activity"/>
    <property type="evidence" value="ECO:0007669"/>
    <property type="project" value="InterPro"/>
</dbReference>
<feature type="compositionally biased region" description="Low complexity" evidence="10">
    <location>
        <begin position="467"/>
        <end position="480"/>
    </location>
</feature>
<dbReference type="InterPro" id="IPR017871">
    <property type="entry name" value="ABC_transporter-like_CS"/>
</dbReference>
<dbReference type="OrthoDB" id="6500128at2759"/>
<dbReference type="Pfam" id="PF00005">
    <property type="entry name" value="ABC_tran"/>
    <property type="match status" value="2"/>
</dbReference>
<evidence type="ECO:0000256" key="2">
    <source>
        <dbReference type="ARBA" id="ARBA00022448"/>
    </source>
</evidence>
<dbReference type="PROSITE" id="PS00211">
    <property type="entry name" value="ABC_TRANSPORTER_1"/>
    <property type="match status" value="1"/>
</dbReference>
<dbReference type="InterPro" id="IPR003439">
    <property type="entry name" value="ABC_transporter-like_ATP-bd"/>
</dbReference>
<sequence>MSDTAQVILGVTQDFFKPNHGLKKFYTNTLLIPVYLAGVSILLLLFKLASQPAQKLYYRISGAEIPNLSTGDNEADVEPRSSQDTGFFPELRASIKSQGGYTIFTYKILRLLSSLALLGITITAFIIITEHDEQDRELHGDWVDIFGRKRRGRHGKKRHGWFTSAEWHELALCTFFTYTSLLALLSVTLQQQMRRTTNRHLVLLLFAAFGVFAYRDIWPLATFGGVSQDAAAGWLTWSRVSILGLAGVIIPLIIPHEHIPVDPRNPREPNPEQTASYLSFLMFDFLNPTMFKAYRRPSDFSYDSLPVLADYDESHLLVSKHLSVLDPMQQGGKQTHLFWGLMKIFRWEYSWLTFLVITRAISTFAAPLGINRLLDYVETGGKGAIIRPWVWVSWLFIGPMIASVCMNTYIFTTTRMLVRVECILTELIFEHALKIRMKADGDSGAKSGVSTTVSTPRTEPADLPTDGEAPAAASEGGSTAVASSNDSPKSATKPPAAPAVGAKPAESDPSSNLVGRINNLMSTDLGNITDARDFLFVLTAVLQIFISAAFLYIILGWCALVGIGFMVISIPLPGKIAQLVNNVQKERMKRTDGRVQAVTESLNVVRMIKLFGWEDKVYKRIKGQRDDEIKWMKKRNLLLLLNMNINYLLPLITMVLTFATFTLIMKQDLTASKVFSAMAIFDLLRDQLHGVFWIIPMVIQGKVSLDRVNDFIYNTELLDEHVNPENETIRQGFAAPTADPTAIGFSDAVFTWANQVPGTPTPSRRNFRLRIEGDLFFQRGKISLIVGPTGSGKTSLLLALLGEMHFAATGPGSSFNLPREGGISYAAQEAWVQNETIRDNILFGQQYDEERYKKVIFQCGLERDLELFDAGDRTEVGEKGMTLSGGQKARVSLARAIYSKAKIILLDDVLSALDVHTSRWIVDKCFCGDLVEGRTLILVTHNVAMVSPISHFVVSLGLDGRVVSQGSIADALSKNSALRAEVARTSKEEQLEEQVAAVEGMKKEEAPKPSGKLMTAEEKAIGRVRWSALKLFFMSLGGLGFWLSYGIGIFVCDLITVIQTWFLGYWAKQYEEPTAGEVYVPYYLTVYCLFLLAGSITYSSSFFVYMVGTLRASRRIHNKLVASVLGTTLRWLDSTPIGRVISRFTQDMRAVDGPIVSSLQDVMELSVALLLKFAAVVYMSPIFAIPGAIVAILGGWFGEVYIAAQLPIKREMSNARSPVFSHFGAAIAGLTSIRAYGAQDAFKEESLKRIDKYTRPARSFYNANRWIGVRMDILGSLFTAALGAYLVYGTRLENASNIGFSLSMAASFSSMILWWVRVANDFEVQANSLERIQDYLAIEQEPKPTADGEPPAYWPATGNLRVEGLSARYSVDGPDVLHDVSFEVKSGERVGVVGRTGSGKSSLTLSLLRMIPTTGTVYYDNVATNSLNLGALRSSITIIPQQPELLSGTLRQNLDPFDEHDDAELNDALRAAGLENIQSDDPEDKITLETNVGSGGGNFSLGQRQIIALARAIVRRSKVLILDEATAAIDFETDTWIQNTIRQGLKGTTLITVAHRLQTVIDADRILVLDAGKLIEFDSPAALLTKDGGYFKALVDQSGDRESLYEAAGLAAGSKQK</sequence>
<feature type="transmembrane region" description="Helical" evidence="11">
    <location>
        <begin position="1082"/>
        <end position="1107"/>
    </location>
</feature>
<comment type="subcellular location">
    <subcellularLocation>
        <location evidence="1">Membrane</location>
        <topology evidence="1">Multi-pass membrane protein</topology>
    </subcellularLocation>
</comment>
<dbReference type="FunCoup" id="A0A067N0D1">
    <property type="interactions" value="40"/>
</dbReference>
<dbReference type="FunFam" id="3.40.50.300:FF:000973">
    <property type="entry name" value="Multidrug resistance-associated protein 4"/>
    <property type="match status" value="1"/>
</dbReference>
<dbReference type="Gene3D" id="3.40.50.300">
    <property type="entry name" value="P-loop containing nucleotide triphosphate hydrolases"/>
    <property type="match status" value="2"/>
</dbReference>